<dbReference type="eggNOG" id="ENOG502ZBXZ">
    <property type="taxonomic scope" value="Bacteria"/>
</dbReference>
<organism evidence="2 3">
    <name type="scientific">Collimonas fungivorans (strain Ter331)</name>
    <dbReference type="NCBI Taxonomy" id="1005048"/>
    <lineage>
        <taxon>Bacteria</taxon>
        <taxon>Pseudomonadati</taxon>
        <taxon>Pseudomonadota</taxon>
        <taxon>Betaproteobacteria</taxon>
        <taxon>Burkholderiales</taxon>
        <taxon>Oxalobacteraceae</taxon>
        <taxon>Collimonas</taxon>
    </lineage>
</organism>
<evidence type="ECO:0000256" key="1">
    <source>
        <dbReference type="SAM" id="MobiDB-lite"/>
    </source>
</evidence>
<reference evidence="2 3" key="4">
    <citation type="journal article" date="2010" name="Environ. Microbiol.">
        <title>The bacterial genus Collimonas: mycophagy, weathering and other adaptive solutions to life in oligotrophic soil environments.</title>
        <authorList>
            <person name="Leveau J.H."/>
            <person name="Uroz S."/>
            <person name="de Boer W."/>
        </authorList>
    </citation>
    <scope>NUCLEOTIDE SEQUENCE [LARGE SCALE GENOMIC DNA]</scope>
    <source>
        <strain evidence="2 3">Ter331</strain>
    </source>
</reference>
<name>G0AFQ0_COLFT</name>
<dbReference type="AlphaFoldDB" id="G0AFQ0"/>
<reference evidence="3" key="6">
    <citation type="submission" date="2011-05" db="EMBL/GenBank/DDBJ databases">
        <title>Complete sequence of Collimonas fungivorans Ter331.</title>
        <authorList>
            <person name="Leveau J.H."/>
        </authorList>
    </citation>
    <scope>NUCLEOTIDE SEQUENCE [LARGE SCALE GENOMIC DNA]</scope>
    <source>
        <strain evidence="3">Ter331</strain>
    </source>
</reference>
<feature type="compositionally biased region" description="Low complexity" evidence="1">
    <location>
        <begin position="32"/>
        <end position="46"/>
    </location>
</feature>
<sequence length="619" mass="63729">MTVFYGGSEMRVQNQSQPTIAPENTENTQNAGTSTSGSSRRSGSRSPIPHSGELTPRAGSNTGGNRHSVSSSTGHEGREESAGITVSSSIGFEGRTESGRRTSASSSRSGSGRATVGSSMRHYSGELHLDLLSTKGKKIISAEQLALSRIGGSPIAEGSPLPLIPKNGGSKKTLATILSGRLFGSSSTPKAHLSSTAESSAMAGAGHIAIEMGDMHAGEAEPSAPLDVANVQSGEVVIPIPNKEAISAQLLDIFAPHINERNLEAFALLIDERASRLDEKGETPATIHQILSKGTNMDRVAQASVGFIRSVPFGIASRLMDVKQVLTAAAKTPAQVGAVVGAFSGAADTVGATILEKSTSNTQWMKVDAEQLEPVMAEAKGATGNLLKQALEISVSFQTYTGRNILRNTVVPTVVKKAGVAAAAEVDSWIAAAGGPVAGAAAYAAMNAFNEKKHRVGPEYLLGRPDWEEHFDSLKNATWTGAGANGLKRAARLPVDIALDTLGGARELFTAKRLLTNGVLAGGFAGVSAAKTAAGVAAKKAGMNPAGISAIKETVGTLASAPVFAAWTMTDVLADTAIGKASEAANKLGNMIHQSNPPGTAGAEYHAIDMPEDNQEPTA</sequence>
<accession>G0AFQ0</accession>
<feature type="region of interest" description="Disordered" evidence="1">
    <location>
        <begin position="1"/>
        <end position="119"/>
    </location>
</feature>
<dbReference type="KEGG" id="cfu:CFU_4318"/>
<reference evidence="2 3" key="1">
    <citation type="journal article" date="2004" name="Environ. Microbiol.">
        <title>Phylogeny-function analysis of (meta)genomic libraries: screening for expression of ribosomal RNA genes by large-insert library fluorescent in situ hybridization (LIL-FISH).</title>
        <authorList>
            <person name="Leveau J.H."/>
            <person name="Gerards S."/>
            <person name="de Boer W."/>
            <person name="van Veen J.A."/>
        </authorList>
    </citation>
    <scope>NUCLEOTIDE SEQUENCE [LARGE SCALE GENOMIC DNA]</scope>
    <source>
        <strain evidence="2 3">Ter331</strain>
    </source>
</reference>
<feature type="compositionally biased region" description="Polar residues" evidence="1">
    <location>
        <begin position="58"/>
        <end position="74"/>
    </location>
</feature>
<dbReference type="EMBL" id="CP002745">
    <property type="protein sequence ID" value="AEK64139.1"/>
    <property type="molecule type" value="Genomic_DNA"/>
</dbReference>
<reference evidence="2 3" key="3">
    <citation type="journal article" date="2008" name="FEMS Microbiol. Ecol.">
        <title>Identification and characterization of genes underlying chitinolysis in Collimonas fungivorans Ter331.</title>
        <authorList>
            <person name="Fritsche K."/>
            <person name="de Boer W."/>
            <person name="Gerards S."/>
            <person name="van den Berg M."/>
            <person name="van Veen J.A."/>
            <person name="Leveau J.H."/>
        </authorList>
    </citation>
    <scope>NUCLEOTIDE SEQUENCE [LARGE SCALE GENOMIC DNA]</scope>
    <source>
        <strain evidence="2 3">Ter331</strain>
    </source>
</reference>
<evidence type="ECO:0000313" key="2">
    <source>
        <dbReference type="EMBL" id="AEK64139.1"/>
    </source>
</evidence>
<proteinExistence type="predicted"/>
<evidence type="ECO:0000313" key="3">
    <source>
        <dbReference type="Proteomes" id="UP000008392"/>
    </source>
</evidence>
<reference evidence="2 3" key="2">
    <citation type="journal article" date="2006" name="J. Microbiol. Methods">
        <title>Genomic flank-sequencing of plasposon insertion sites for rapid identification of functional genes.</title>
        <authorList>
            <person name="Leveau J.H."/>
            <person name="Gerards S."/>
            <person name="Fritsche K."/>
            <person name="Zondag G."/>
            <person name="van Veen J.A."/>
        </authorList>
    </citation>
    <scope>NUCLEOTIDE SEQUENCE [LARGE SCALE GENOMIC DNA]</scope>
    <source>
        <strain evidence="2 3">Ter331</strain>
    </source>
</reference>
<gene>
    <name evidence="2" type="ordered locus">CFU_4318</name>
</gene>
<reference evidence="2 3" key="5">
    <citation type="journal article" date="2011" name="ISME J.">
        <title>Dual transcriptional profiling of a bacterial/fungal confrontation: Collimonas fungivorans versus Aspergillus niger.</title>
        <authorList>
            <person name="Mela F."/>
            <person name="Fritsche K."/>
            <person name="de Boer W."/>
            <person name="van Veen J.A."/>
            <person name="de Graaff L.H."/>
            <person name="van den Berg M."/>
            <person name="Leveau J.H."/>
        </authorList>
    </citation>
    <scope>NUCLEOTIDE SEQUENCE [LARGE SCALE GENOMIC DNA]</scope>
    <source>
        <strain evidence="2 3">Ter331</strain>
    </source>
</reference>
<dbReference type="Proteomes" id="UP000008392">
    <property type="component" value="Chromosome"/>
</dbReference>
<dbReference type="HOGENOM" id="CLU_030405_0_0_4"/>
<feature type="compositionally biased region" description="Polar residues" evidence="1">
    <location>
        <begin position="11"/>
        <end position="31"/>
    </location>
</feature>
<protein>
    <submittedName>
        <fullName evidence="2">Uncharacterized protein</fullName>
    </submittedName>
</protein>
<keyword evidence="3" id="KW-1185">Reference proteome</keyword>
<feature type="compositionally biased region" description="Low complexity" evidence="1">
    <location>
        <begin position="101"/>
        <end position="119"/>
    </location>
</feature>